<accession>A0A9P0EGC9</accession>
<reference evidence="2" key="1">
    <citation type="submission" date="2019-06" db="EMBL/GenBank/DDBJ databases">
        <authorList>
            <person name="Broberg M."/>
        </authorList>
    </citation>
    <scope>NUCLEOTIDE SEQUENCE [LARGE SCALE GENOMIC DNA]</scope>
</reference>
<keyword evidence="2" id="KW-1185">Reference proteome</keyword>
<organism evidence="1 2">
    <name type="scientific">Clonostachys solani</name>
    <dbReference type="NCBI Taxonomy" id="160281"/>
    <lineage>
        <taxon>Eukaryota</taxon>
        <taxon>Fungi</taxon>
        <taxon>Dikarya</taxon>
        <taxon>Ascomycota</taxon>
        <taxon>Pezizomycotina</taxon>
        <taxon>Sordariomycetes</taxon>
        <taxon>Hypocreomycetidae</taxon>
        <taxon>Hypocreales</taxon>
        <taxon>Bionectriaceae</taxon>
        <taxon>Clonostachys</taxon>
    </lineage>
</organism>
<evidence type="ECO:0000313" key="1">
    <source>
        <dbReference type="EMBL" id="CAH0047275.1"/>
    </source>
</evidence>
<dbReference type="AlphaFoldDB" id="A0A9P0EGC9"/>
<protein>
    <submittedName>
        <fullName evidence="1">Uncharacterized protein</fullName>
    </submittedName>
</protein>
<dbReference type="Proteomes" id="UP000775872">
    <property type="component" value="Unassembled WGS sequence"/>
</dbReference>
<evidence type="ECO:0000313" key="2">
    <source>
        <dbReference type="Proteomes" id="UP000775872"/>
    </source>
</evidence>
<comment type="caution">
    <text evidence="1">The sequence shown here is derived from an EMBL/GenBank/DDBJ whole genome shotgun (WGS) entry which is preliminary data.</text>
</comment>
<proteinExistence type="predicted"/>
<sequence length="105" mass="12093">MQIIPKRHRIGIGKKSVYEILAPLRGKGIDRRNAFGHQEGAVGYEKFNQLERRFVVEGLISSFEGMPWGFDSKEAKMKWIERCDAKRPAVAVEIQGRRVDVDVFF</sequence>
<dbReference type="EMBL" id="CABFOC020000018">
    <property type="protein sequence ID" value="CAH0047275.1"/>
    <property type="molecule type" value="Genomic_DNA"/>
</dbReference>
<reference evidence="1 2" key="2">
    <citation type="submission" date="2021-10" db="EMBL/GenBank/DDBJ databases">
        <authorList>
            <person name="Piombo E."/>
        </authorList>
    </citation>
    <scope>NUCLEOTIDE SEQUENCE [LARGE SCALE GENOMIC DNA]</scope>
</reference>
<gene>
    <name evidence="1" type="ORF">CSOL1703_00013515</name>
</gene>
<name>A0A9P0EGC9_9HYPO</name>